<keyword evidence="2" id="KW-1185">Reference proteome</keyword>
<reference evidence="1 2" key="1">
    <citation type="submission" date="2020-08" db="EMBL/GenBank/DDBJ databases">
        <title>Genomic Encyclopedia of Type Strains, Phase IV (KMG-IV): sequencing the most valuable type-strain genomes for metagenomic binning, comparative biology and taxonomic classification.</title>
        <authorList>
            <person name="Goeker M."/>
        </authorList>
    </citation>
    <scope>NUCLEOTIDE SEQUENCE [LARGE SCALE GENOMIC DNA]</scope>
    <source>
        <strain evidence="1 2">DSM 13481</strain>
    </source>
</reference>
<organism evidence="1 2">
    <name type="scientific">Thermosipho japonicus</name>
    <dbReference type="NCBI Taxonomy" id="90323"/>
    <lineage>
        <taxon>Bacteria</taxon>
        <taxon>Thermotogati</taxon>
        <taxon>Thermotogota</taxon>
        <taxon>Thermotogae</taxon>
        <taxon>Thermotogales</taxon>
        <taxon>Fervidobacteriaceae</taxon>
        <taxon>Thermosipho</taxon>
    </lineage>
</organism>
<proteinExistence type="predicted"/>
<sequence>MMESSVLLLRLNEENNNKLNEIMNKLKEITNITKAKMYFFAGAYGYFYDKREKIQNNPIDVTRVEFLNNPEYKVQKILLNSICQSQKENLDENINRYKLFEEYANAGVRKLYDIFTESSDIEEFIESLELEVIRIIETLGISTEEEEEEKNEQT</sequence>
<dbReference type="EMBL" id="JACHEX010000004">
    <property type="protein sequence ID" value="MBB6063061.1"/>
    <property type="molecule type" value="Genomic_DNA"/>
</dbReference>
<evidence type="ECO:0000313" key="2">
    <source>
        <dbReference type="Proteomes" id="UP000555828"/>
    </source>
</evidence>
<evidence type="ECO:0000313" key="1">
    <source>
        <dbReference type="EMBL" id="MBB6063061.1"/>
    </source>
</evidence>
<comment type="caution">
    <text evidence="1">The sequence shown here is derived from an EMBL/GenBank/DDBJ whole genome shotgun (WGS) entry which is preliminary data.</text>
</comment>
<dbReference type="Proteomes" id="UP000555828">
    <property type="component" value="Unassembled WGS sequence"/>
</dbReference>
<accession>A0A841GVJ5</accession>
<dbReference type="AlphaFoldDB" id="A0A841GVJ5"/>
<gene>
    <name evidence="1" type="ORF">HNP65_001524</name>
</gene>
<protein>
    <submittedName>
        <fullName evidence="1">Uncharacterized protein</fullName>
    </submittedName>
</protein>
<dbReference type="RefSeq" id="WP_246348236.1">
    <property type="nucleotide sequence ID" value="NZ_JACHEX010000004.1"/>
</dbReference>
<name>A0A841GVJ5_9BACT</name>